<name>A0A031J3A2_9SPHN</name>
<evidence type="ECO:0000313" key="2">
    <source>
        <dbReference type="Proteomes" id="UP000024329"/>
    </source>
</evidence>
<accession>A0A031J3A2</accession>
<comment type="caution">
    <text evidence="1">The sequence shown here is derived from an EMBL/GenBank/DDBJ whole genome shotgun (WGS) entry which is preliminary data.</text>
</comment>
<gene>
    <name evidence="1" type="ORF">BV97_05637</name>
</gene>
<reference evidence="1 2" key="1">
    <citation type="submission" date="2014-03" db="EMBL/GenBank/DDBJ databases">
        <title>Whole genome sequence of Novosphingobium resinovorum KF1.</title>
        <authorList>
            <person name="Gan H.M."/>
            <person name="Gan H.Y."/>
            <person name="Chew T.H."/>
            <person name="Savka M.A."/>
        </authorList>
    </citation>
    <scope>NUCLEOTIDE SEQUENCE [LARGE SCALE GENOMIC DNA]</scope>
    <source>
        <strain evidence="1 2">KF1</strain>
    </source>
</reference>
<sequence length="69" mass="7464">MDDAGLDDRLWEHGGDGLWKALQAVYDGQHDVLNTAVPQLVHHPQPEFGALVLLDPQAQDDLAAIGTHA</sequence>
<proteinExistence type="predicted"/>
<dbReference type="AlphaFoldDB" id="A0A031J3A2"/>
<organism evidence="1 2">
    <name type="scientific">Novosphingobium resinovorum</name>
    <dbReference type="NCBI Taxonomy" id="158500"/>
    <lineage>
        <taxon>Bacteria</taxon>
        <taxon>Pseudomonadati</taxon>
        <taxon>Pseudomonadota</taxon>
        <taxon>Alphaproteobacteria</taxon>
        <taxon>Sphingomonadales</taxon>
        <taxon>Sphingomonadaceae</taxon>
        <taxon>Novosphingobium</taxon>
    </lineage>
</organism>
<protein>
    <submittedName>
        <fullName evidence="1">Uncharacterized protein</fullName>
    </submittedName>
</protein>
<dbReference type="EMBL" id="JFYZ01000082">
    <property type="protein sequence ID" value="EZP68319.1"/>
    <property type="molecule type" value="Genomic_DNA"/>
</dbReference>
<dbReference type="eggNOG" id="ENOG502ZI15">
    <property type="taxonomic scope" value="Bacteria"/>
</dbReference>
<dbReference type="Proteomes" id="UP000024329">
    <property type="component" value="Unassembled WGS sequence"/>
</dbReference>
<evidence type="ECO:0000313" key="1">
    <source>
        <dbReference type="EMBL" id="EZP68319.1"/>
    </source>
</evidence>